<reference evidence="3" key="1">
    <citation type="journal article" date="2012" name="Nature">
        <title>The oyster genome reveals stress adaptation and complexity of shell formation.</title>
        <authorList>
            <person name="Zhang G."/>
            <person name="Fang X."/>
            <person name="Guo X."/>
            <person name="Li L."/>
            <person name="Luo R."/>
            <person name="Xu F."/>
            <person name="Yang P."/>
            <person name="Zhang L."/>
            <person name="Wang X."/>
            <person name="Qi H."/>
            <person name="Xiong Z."/>
            <person name="Que H."/>
            <person name="Xie Y."/>
            <person name="Holland P.W."/>
            <person name="Paps J."/>
            <person name="Zhu Y."/>
            <person name="Wu F."/>
            <person name="Chen Y."/>
            <person name="Wang J."/>
            <person name="Peng C."/>
            <person name="Meng J."/>
            <person name="Yang L."/>
            <person name="Liu J."/>
            <person name="Wen B."/>
            <person name="Zhang N."/>
            <person name="Huang Z."/>
            <person name="Zhu Q."/>
            <person name="Feng Y."/>
            <person name="Mount A."/>
            <person name="Hedgecock D."/>
            <person name="Xu Z."/>
            <person name="Liu Y."/>
            <person name="Domazet-Loso T."/>
            <person name="Du Y."/>
            <person name="Sun X."/>
            <person name="Zhang S."/>
            <person name="Liu B."/>
            <person name="Cheng P."/>
            <person name="Jiang X."/>
            <person name="Li J."/>
            <person name="Fan D."/>
            <person name="Wang W."/>
            <person name="Fu W."/>
            <person name="Wang T."/>
            <person name="Wang B."/>
            <person name="Zhang J."/>
            <person name="Peng Z."/>
            <person name="Li Y."/>
            <person name="Li N."/>
            <person name="Wang J."/>
            <person name="Chen M."/>
            <person name="He Y."/>
            <person name="Tan F."/>
            <person name="Song X."/>
            <person name="Zheng Q."/>
            <person name="Huang R."/>
            <person name="Yang H."/>
            <person name="Du X."/>
            <person name="Chen L."/>
            <person name="Yang M."/>
            <person name="Gaffney P.M."/>
            <person name="Wang S."/>
            <person name="Luo L."/>
            <person name="She Z."/>
            <person name="Ming Y."/>
            <person name="Huang W."/>
            <person name="Zhang S."/>
            <person name="Huang B."/>
            <person name="Zhang Y."/>
            <person name="Qu T."/>
            <person name="Ni P."/>
            <person name="Miao G."/>
            <person name="Wang J."/>
            <person name="Wang Q."/>
            <person name="Steinberg C.E."/>
            <person name="Wang H."/>
            <person name="Li N."/>
            <person name="Qian L."/>
            <person name="Zhang G."/>
            <person name="Li Y."/>
            <person name="Yang H."/>
            <person name="Liu X."/>
            <person name="Wang J."/>
            <person name="Yin Y."/>
            <person name="Wang J."/>
        </authorList>
    </citation>
    <scope>NUCLEOTIDE SEQUENCE [LARGE SCALE GENOMIC DNA]</scope>
    <source>
        <strain evidence="3">05x7-T-G4-1.051#20</strain>
    </source>
</reference>
<dbReference type="PANTHER" id="PTHR16301">
    <property type="entry name" value="IMPACT-RELATED"/>
    <property type="match status" value="1"/>
</dbReference>
<dbReference type="HOGENOM" id="CLU_099185_0_0_1"/>
<accession>K1QPI7</accession>
<dbReference type="GO" id="GO:0140469">
    <property type="term" value="P:GCN2-mediated signaling"/>
    <property type="evidence" value="ECO:0007669"/>
    <property type="project" value="TreeGrafter"/>
</dbReference>
<evidence type="ECO:0000256" key="1">
    <source>
        <dbReference type="ARBA" id="ARBA00007665"/>
    </source>
</evidence>
<dbReference type="Pfam" id="PF01205">
    <property type="entry name" value="Impact_N"/>
    <property type="match status" value="1"/>
</dbReference>
<proteinExistence type="inferred from homology"/>
<dbReference type="EMBL" id="JH818895">
    <property type="protein sequence ID" value="EKC38857.1"/>
    <property type="molecule type" value="Genomic_DNA"/>
</dbReference>
<dbReference type="Gene3D" id="3.30.230.30">
    <property type="entry name" value="Impact, N-terminal domain"/>
    <property type="match status" value="1"/>
</dbReference>
<dbReference type="InterPro" id="IPR036956">
    <property type="entry name" value="Impact_N_sf"/>
</dbReference>
<sequence length="245" mass="27472">MDEWFRMGEKDKNRKYPRPVCVQFANKINKDTVMSKIKTLKDKKKSPIRVASHQPEQIRETRKKLFEIQKKYQAKNIDTKLKGDKLVFTGSGSVYKEKIGTPTAEEVISGDSVNIPVCSGNQVEDNGNRFSSHAITVDSYRKVRESVIEILRLPNVVSASHNVLAYRFASKDGTIHEGSDDDGEYGAGRALLSTFDENGIQNALVVVSRWYGSKIGPRRFRHIKEAGISALKKLPGSGWSKSETP</sequence>
<dbReference type="InterPro" id="IPR001498">
    <property type="entry name" value="Impact_N"/>
</dbReference>
<dbReference type="InterPro" id="IPR023582">
    <property type="entry name" value="Impact"/>
</dbReference>
<evidence type="ECO:0000313" key="3">
    <source>
        <dbReference type="EMBL" id="EKC38857.1"/>
    </source>
</evidence>
<gene>
    <name evidence="3" type="ORF">CGI_10007938</name>
</gene>
<feature type="domain" description="Impact N-terminal" evidence="2">
    <location>
        <begin position="128"/>
        <end position="229"/>
    </location>
</feature>
<evidence type="ECO:0000259" key="2">
    <source>
        <dbReference type="Pfam" id="PF01205"/>
    </source>
</evidence>
<dbReference type="PANTHER" id="PTHR16301:SF25">
    <property type="entry name" value="PROTEIN IMPACT"/>
    <property type="match status" value="1"/>
</dbReference>
<organism evidence="3">
    <name type="scientific">Magallana gigas</name>
    <name type="common">Pacific oyster</name>
    <name type="synonym">Crassostrea gigas</name>
    <dbReference type="NCBI Taxonomy" id="29159"/>
    <lineage>
        <taxon>Eukaryota</taxon>
        <taxon>Metazoa</taxon>
        <taxon>Spiralia</taxon>
        <taxon>Lophotrochozoa</taxon>
        <taxon>Mollusca</taxon>
        <taxon>Bivalvia</taxon>
        <taxon>Autobranchia</taxon>
        <taxon>Pteriomorphia</taxon>
        <taxon>Ostreida</taxon>
        <taxon>Ostreoidea</taxon>
        <taxon>Ostreidae</taxon>
        <taxon>Magallana</taxon>
    </lineage>
</organism>
<dbReference type="InParanoid" id="K1QPI7"/>
<dbReference type="InterPro" id="IPR020568">
    <property type="entry name" value="Ribosomal_Su5_D2-typ_SF"/>
</dbReference>
<dbReference type="GO" id="GO:0005737">
    <property type="term" value="C:cytoplasm"/>
    <property type="evidence" value="ECO:0007669"/>
    <property type="project" value="TreeGrafter"/>
</dbReference>
<comment type="similarity">
    <text evidence="1">Belongs to the IMPACT family.</text>
</comment>
<dbReference type="SUPFAM" id="SSF54211">
    <property type="entry name" value="Ribosomal protein S5 domain 2-like"/>
    <property type="match status" value="1"/>
</dbReference>
<dbReference type="AlphaFoldDB" id="K1QPI7"/>
<protein>
    <submittedName>
        <fullName evidence="3">IMPACT-like protein</fullName>
    </submittedName>
</protein>
<name>K1QPI7_MAGGI</name>
<dbReference type="GO" id="GO:0006446">
    <property type="term" value="P:regulation of translational initiation"/>
    <property type="evidence" value="ECO:0007669"/>
    <property type="project" value="TreeGrafter"/>
</dbReference>